<name>A0ABU9VD42_9BACI</name>
<accession>A0ABU9VD42</accession>
<evidence type="ECO:0000313" key="10">
    <source>
        <dbReference type="Proteomes" id="UP001418796"/>
    </source>
</evidence>
<feature type="transmembrane region" description="Helical" evidence="7">
    <location>
        <begin position="128"/>
        <end position="146"/>
    </location>
</feature>
<dbReference type="Proteomes" id="UP001418796">
    <property type="component" value="Unassembled WGS sequence"/>
</dbReference>
<evidence type="ECO:0000313" key="9">
    <source>
        <dbReference type="EMBL" id="MEN0641817.1"/>
    </source>
</evidence>
<proteinExistence type="inferred from homology"/>
<evidence type="ECO:0000259" key="8">
    <source>
        <dbReference type="PROSITE" id="PS50850"/>
    </source>
</evidence>
<reference evidence="9 10" key="1">
    <citation type="submission" date="2024-03" db="EMBL/GenBank/DDBJ databases">
        <title>Bacilli Hybrid Assemblies.</title>
        <authorList>
            <person name="Kovac J."/>
        </authorList>
    </citation>
    <scope>NUCLEOTIDE SEQUENCE [LARGE SCALE GENOMIC DNA]</scope>
    <source>
        <strain evidence="9 10">FSL R7-0666</strain>
    </source>
</reference>
<dbReference type="Pfam" id="PF07690">
    <property type="entry name" value="MFS_1"/>
    <property type="match status" value="1"/>
</dbReference>
<feature type="transmembrane region" description="Helical" evidence="7">
    <location>
        <begin position="277"/>
        <end position="295"/>
    </location>
</feature>
<feature type="transmembrane region" description="Helical" evidence="7">
    <location>
        <begin position="342"/>
        <end position="359"/>
    </location>
</feature>
<dbReference type="RefSeq" id="WP_343129002.1">
    <property type="nucleotide sequence ID" value="NZ_JBCITK010000001.1"/>
</dbReference>
<evidence type="ECO:0000256" key="5">
    <source>
        <dbReference type="ARBA" id="ARBA00022989"/>
    </source>
</evidence>
<dbReference type="EMBL" id="JBCITK010000001">
    <property type="protein sequence ID" value="MEN0641817.1"/>
    <property type="molecule type" value="Genomic_DNA"/>
</dbReference>
<evidence type="ECO:0000256" key="7">
    <source>
        <dbReference type="SAM" id="Phobius"/>
    </source>
</evidence>
<evidence type="ECO:0000256" key="1">
    <source>
        <dbReference type="ARBA" id="ARBA00004651"/>
    </source>
</evidence>
<organism evidence="9 10">
    <name type="scientific">Alkalicoccobacillus gibsonii</name>
    <dbReference type="NCBI Taxonomy" id="79881"/>
    <lineage>
        <taxon>Bacteria</taxon>
        <taxon>Bacillati</taxon>
        <taxon>Bacillota</taxon>
        <taxon>Bacilli</taxon>
        <taxon>Bacillales</taxon>
        <taxon>Bacillaceae</taxon>
        <taxon>Alkalicoccobacillus</taxon>
    </lineage>
</organism>
<feature type="transmembrane region" description="Helical" evidence="7">
    <location>
        <begin position="66"/>
        <end position="88"/>
    </location>
</feature>
<dbReference type="InterPro" id="IPR011701">
    <property type="entry name" value="MFS"/>
</dbReference>
<protein>
    <submittedName>
        <fullName evidence="9">MFS transporter</fullName>
    </submittedName>
</protein>
<feature type="transmembrane region" description="Helical" evidence="7">
    <location>
        <begin position="245"/>
        <end position="265"/>
    </location>
</feature>
<comment type="caution">
    <text evidence="9">The sequence shown here is derived from an EMBL/GenBank/DDBJ whole genome shotgun (WGS) entry which is preliminary data.</text>
</comment>
<comment type="subcellular location">
    <subcellularLocation>
        <location evidence="1">Cell membrane</location>
        <topology evidence="1">Multi-pass membrane protein</topology>
    </subcellularLocation>
</comment>
<feature type="transmembrane region" description="Helical" evidence="7">
    <location>
        <begin position="301"/>
        <end position="321"/>
    </location>
</feature>
<dbReference type="PANTHER" id="PTHR23514">
    <property type="entry name" value="BYPASS OF STOP CODON PROTEIN 6"/>
    <property type="match status" value="1"/>
</dbReference>
<sequence length="398" mass="43053">MATAFLIIIYLAFISLGLPDSLLGTAWPVISSDLSLPLSAAGVISMIIAAGTIISSLTSRFFIDKFGTGLLTFISCVLTAGSLLGFAYAPSLVWFILLAIPLGLGGGAVDVALNNFVADNYKAHHMNWLHCFWGLGATAGPFIMAMTLSESNSWRNGYVIVSIMQFVLVIILLFSIPLWKRVASHKGNQTSTSADEGYDQPFEKKLFRLKGIKPSLASFMFCAGTEATVGLWGASYLVFSKGVSVEHAALLISLYYGGITIGRFITGFISFKVSNRTLILSGQICGIIGVTLLFIPLSTSVSILGFLMIGLGLAPIYPALLHETPRRFGKENSIRLMGYQMAVAYTGSTFFPPIFGLLADKTTLSLLPFVILFFLVSMLICSEVVIKQLRKRSMTIKT</sequence>
<dbReference type="Gene3D" id="1.20.1250.20">
    <property type="entry name" value="MFS general substrate transporter like domains"/>
    <property type="match status" value="1"/>
</dbReference>
<feature type="transmembrane region" description="Helical" evidence="7">
    <location>
        <begin position="158"/>
        <end position="179"/>
    </location>
</feature>
<dbReference type="PANTHER" id="PTHR23514:SF3">
    <property type="entry name" value="BYPASS OF STOP CODON PROTEIN 6"/>
    <property type="match status" value="1"/>
</dbReference>
<feature type="domain" description="Major facilitator superfamily (MFS) profile" evidence="8">
    <location>
        <begin position="5"/>
        <end position="394"/>
    </location>
</feature>
<dbReference type="InterPro" id="IPR051788">
    <property type="entry name" value="MFS_Transporter"/>
</dbReference>
<keyword evidence="4 7" id="KW-0812">Transmembrane</keyword>
<feature type="transmembrane region" description="Helical" evidence="7">
    <location>
        <begin position="216"/>
        <end position="239"/>
    </location>
</feature>
<evidence type="ECO:0000256" key="2">
    <source>
        <dbReference type="ARBA" id="ARBA00008335"/>
    </source>
</evidence>
<evidence type="ECO:0000256" key="6">
    <source>
        <dbReference type="ARBA" id="ARBA00023136"/>
    </source>
</evidence>
<keyword evidence="3" id="KW-0813">Transport</keyword>
<evidence type="ECO:0000256" key="4">
    <source>
        <dbReference type="ARBA" id="ARBA00022692"/>
    </source>
</evidence>
<keyword evidence="6 7" id="KW-0472">Membrane</keyword>
<dbReference type="SUPFAM" id="SSF103473">
    <property type="entry name" value="MFS general substrate transporter"/>
    <property type="match status" value="1"/>
</dbReference>
<dbReference type="InterPro" id="IPR036259">
    <property type="entry name" value="MFS_trans_sf"/>
</dbReference>
<keyword evidence="10" id="KW-1185">Reference proteome</keyword>
<feature type="transmembrane region" description="Helical" evidence="7">
    <location>
        <begin position="34"/>
        <end position="54"/>
    </location>
</feature>
<feature type="transmembrane region" description="Helical" evidence="7">
    <location>
        <begin position="365"/>
        <end position="386"/>
    </location>
</feature>
<gene>
    <name evidence="9" type="ORF">MKY91_01390</name>
</gene>
<feature type="transmembrane region" description="Helical" evidence="7">
    <location>
        <begin position="94"/>
        <end position="116"/>
    </location>
</feature>
<evidence type="ECO:0000256" key="3">
    <source>
        <dbReference type="ARBA" id="ARBA00022448"/>
    </source>
</evidence>
<comment type="similarity">
    <text evidence="2">Belongs to the major facilitator superfamily.</text>
</comment>
<keyword evidence="5 7" id="KW-1133">Transmembrane helix</keyword>
<dbReference type="InterPro" id="IPR020846">
    <property type="entry name" value="MFS_dom"/>
</dbReference>
<dbReference type="PROSITE" id="PS50850">
    <property type="entry name" value="MFS"/>
    <property type="match status" value="1"/>
</dbReference>